<gene>
    <name evidence="6" type="ordered locus">Calkr_1850</name>
</gene>
<evidence type="ECO:0000256" key="2">
    <source>
        <dbReference type="ARBA" id="ARBA00023125"/>
    </source>
</evidence>
<dbReference type="AlphaFoldDB" id="E4S465"/>
<name>E4S465_CALA7</name>
<dbReference type="eggNOG" id="COG2207">
    <property type="taxonomic scope" value="Bacteria"/>
</dbReference>
<protein>
    <submittedName>
        <fullName evidence="6">Transcriptional regulator, AraC family</fullName>
    </submittedName>
</protein>
<keyword evidence="3" id="KW-0804">Transcription</keyword>
<reference key="1">
    <citation type="submission" date="2010-11" db="EMBL/GenBank/DDBJ databases">
        <title>Complete sequence of chromosome of Caldicellulosiruptor kristjanssonii 177R1B.</title>
        <authorList>
            <consortium name="US DOE Joint Genome Institute"/>
            <person name="Lucas S."/>
            <person name="Copeland A."/>
            <person name="Lapidus A."/>
            <person name="Cheng J.-F."/>
            <person name="Bruce D."/>
            <person name="Goodwin L."/>
            <person name="Pitluck S."/>
            <person name="Davenport K."/>
            <person name="Detter J.C."/>
            <person name="Han C."/>
            <person name="Tapia R."/>
            <person name="Land M."/>
            <person name="Hauser L."/>
            <person name="Jeffries C."/>
            <person name="Kyrpides N."/>
            <person name="Ivanova N."/>
            <person name="Mikhailova N."/>
            <person name="Blumer-Schuette S.E."/>
            <person name="Kelly R.M."/>
            <person name="Woyke T."/>
        </authorList>
    </citation>
    <scope>NUCLEOTIDE SEQUENCE</scope>
    <source>
        <strain>177R1B</strain>
    </source>
</reference>
<keyword evidence="1" id="KW-0805">Transcription regulation</keyword>
<keyword evidence="7" id="KW-1185">Reference proteome</keyword>
<keyword evidence="2" id="KW-0238">DNA-binding</keyword>
<evidence type="ECO:0000313" key="7">
    <source>
        <dbReference type="Proteomes" id="UP000009256"/>
    </source>
</evidence>
<dbReference type="OrthoDB" id="368621at2"/>
<dbReference type="SUPFAM" id="SSF46689">
    <property type="entry name" value="Homeodomain-like"/>
    <property type="match status" value="1"/>
</dbReference>
<accession>E4S465</accession>
<evidence type="ECO:0000256" key="1">
    <source>
        <dbReference type="ARBA" id="ARBA00023015"/>
    </source>
</evidence>
<dbReference type="GO" id="GO:0043565">
    <property type="term" value="F:sequence-specific DNA binding"/>
    <property type="evidence" value="ECO:0007669"/>
    <property type="project" value="InterPro"/>
</dbReference>
<dbReference type="PANTHER" id="PTHR43280:SF28">
    <property type="entry name" value="HTH-TYPE TRANSCRIPTIONAL ACTIVATOR RHAS"/>
    <property type="match status" value="1"/>
</dbReference>
<dbReference type="KEGG" id="cki:Calkr_1850"/>
<dbReference type="PANTHER" id="PTHR43280">
    <property type="entry name" value="ARAC-FAMILY TRANSCRIPTIONAL REGULATOR"/>
    <property type="match status" value="1"/>
</dbReference>
<dbReference type="Proteomes" id="UP000009256">
    <property type="component" value="Chromosome"/>
</dbReference>
<dbReference type="PROSITE" id="PS01124">
    <property type="entry name" value="HTH_ARAC_FAMILY_2"/>
    <property type="match status" value="1"/>
</dbReference>
<dbReference type="Pfam" id="PF12833">
    <property type="entry name" value="HTH_18"/>
    <property type="match status" value="1"/>
</dbReference>
<evidence type="ECO:0000313" key="6">
    <source>
        <dbReference type="EMBL" id="ADQ41332.1"/>
    </source>
</evidence>
<dbReference type="HOGENOM" id="CLU_019175_1_0_9"/>
<dbReference type="RefSeq" id="WP_013433064.1">
    <property type="nucleotide sequence ID" value="NC_014721.1"/>
</dbReference>
<dbReference type="GO" id="GO:0003700">
    <property type="term" value="F:DNA-binding transcription factor activity"/>
    <property type="evidence" value="ECO:0007669"/>
    <property type="project" value="InterPro"/>
</dbReference>
<evidence type="ECO:0000256" key="3">
    <source>
        <dbReference type="ARBA" id="ARBA00023163"/>
    </source>
</evidence>
<organism evidence="6 7">
    <name type="scientific">Caldicellulosiruptor acetigenus (strain ATCC 700853 / DSM 12137 / I77R1B)</name>
    <name type="common">Caldicellulosiruptor kristjanssonii</name>
    <dbReference type="NCBI Taxonomy" id="632335"/>
    <lineage>
        <taxon>Bacteria</taxon>
        <taxon>Bacillati</taxon>
        <taxon>Bacillota</taxon>
        <taxon>Bacillota incertae sedis</taxon>
        <taxon>Caldicellulosiruptorales</taxon>
        <taxon>Caldicellulosiruptoraceae</taxon>
        <taxon>Caldicellulosiruptor</taxon>
    </lineage>
</organism>
<feature type="transmembrane region" description="Helical" evidence="4">
    <location>
        <begin position="322"/>
        <end position="341"/>
    </location>
</feature>
<dbReference type="EMBL" id="CP002326">
    <property type="protein sequence ID" value="ADQ41332.1"/>
    <property type="molecule type" value="Genomic_DNA"/>
</dbReference>
<dbReference type="InterPro" id="IPR018062">
    <property type="entry name" value="HTH_AraC-typ_CS"/>
</dbReference>
<keyword evidence="4" id="KW-0812">Transmembrane</keyword>
<dbReference type="Gene3D" id="1.10.10.60">
    <property type="entry name" value="Homeodomain-like"/>
    <property type="match status" value="2"/>
</dbReference>
<dbReference type="InterPro" id="IPR009057">
    <property type="entry name" value="Homeodomain-like_sf"/>
</dbReference>
<feature type="domain" description="HTH araC/xylS-type" evidence="5">
    <location>
        <begin position="690"/>
        <end position="789"/>
    </location>
</feature>
<dbReference type="PROSITE" id="PS00041">
    <property type="entry name" value="HTH_ARAC_FAMILY_1"/>
    <property type="match status" value="1"/>
</dbReference>
<keyword evidence="4" id="KW-1133">Transmembrane helix</keyword>
<reference evidence="6 7" key="2">
    <citation type="journal article" date="2011" name="J. Bacteriol.">
        <title>Complete genome sequences for the anaerobic, extremely thermophilic plant biomass-degrading bacteria Caldicellulosiruptor hydrothermalis, Caldicellulosiruptor kristjanssonii, Caldicellulosiruptor kronotskyensis, Caldicellulosiruptor owensenis, and Caldicellulosiruptor lactoaceticus.</title>
        <authorList>
            <person name="Blumer-Schuette S.E."/>
            <person name="Ozdemir I."/>
            <person name="Mistry D."/>
            <person name="Lucas S."/>
            <person name="Lapidus A."/>
            <person name="Cheng J.F."/>
            <person name="Goodwin L.A."/>
            <person name="Pitluck S."/>
            <person name="Land M.L."/>
            <person name="Hauser L.J."/>
            <person name="Woyke T."/>
            <person name="Mikhailova N."/>
            <person name="Pati A."/>
            <person name="Kyrpides N.C."/>
            <person name="Ivanova N."/>
            <person name="Detter J.C."/>
            <person name="Walston-Davenport K."/>
            <person name="Han S."/>
            <person name="Adams M.W."/>
            <person name="Kelly R.M."/>
        </authorList>
    </citation>
    <scope>NUCLEOTIDE SEQUENCE [LARGE SCALE GENOMIC DNA]</scope>
    <source>
        <strain evidence="7">ATCC 700853 / DSM 12137 / I77R1B</strain>
    </source>
</reference>
<evidence type="ECO:0000256" key="4">
    <source>
        <dbReference type="SAM" id="Phobius"/>
    </source>
</evidence>
<proteinExistence type="predicted"/>
<keyword evidence="4" id="KW-0472">Membrane</keyword>
<evidence type="ECO:0000259" key="5">
    <source>
        <dbReference type="PROSITE" id="PS01124"/>
    </source>
</evidence>
<dbReference type="InterPro" id="IPR018060">
    <property type="entry name" value="HTH_AraC"/>
</dbReference>
<dbReference type="STRING" id="632335.Calkr_1850"/>
<dbReference type="SMART" id="SM00342">
    <property type="entry name" value="HTH_ARAC"/>
    <property type="match status" value="1"/>
</dbReference>
<feature type="transmembrane region" description="Helical" evidence="4">
    <location>
        <begin position="12"/>
        <end position="34"/>
    </location>
</feature>
<sequence>MKRFLCSKKSVNAVLIFLSIMIFVLPFSVSVFLLDLCKSLIIKDKINNNLILLNKLRNEVDYELKKVSETITHILTYDKLILVGNLWDSRKDSSDLWEYFEYYKRFESLNWINGKLKPIMILFIRKGEIIYFTSEEFGSFFTFGFKNFYNYFSPYKMDFNVWYNKVFKKSNDKFRKKFDLHEFQINGKKILALCTSFGIRSTDFDNLLGVFQIIIDVNKFQKLLSEDELSKQGSEIFIYDKGEQKILVSNRVDVNKISNSIIKILKNTKKSVSNSYDEVVIQNIRYVFLRLTSNVFEWDYVCLVPHTNLENGIYGGKAICRVYQTGFIVYIILLSLLIVFFKKGKVFTNQIISSLKNINRESENKIIFFDKLNEIGKKEYEISNTESTNNEVINIINLQQEVLNDMIVEKLLYCWFYTEEKIEKNVQTMGLKVKGKKYLVAVIRVLTYNQQLGVKDIIKNGFKEIEINTKSSLVFYYIYQLTDNDFAIIMASDEDDEGKIKQNVNLLLKLIGSKLESEVCGKYIMTVGRIFNTFEECKLSFLDAKELIELYNFTTTENTENRIVWYYDTELKNDIWYPIEIEEKLMSLANLGKFSEIKELLNLLYHKNFVDNNLSLSMKYVLITELIGTIVKIAKRSKLNIDNLCDVKRLYFVIGKKSIDELFDDIRQIFINITEQIRSNKKASREKLIEEILEFIHKNAFNSNMGISFIAEKFNLCESYFSHIFKETVGVKFSDYVEKLRIEEACKLIKLKKWNLEEISRMVGYTNVKTFRRAFKRVKGYLPSEMFNMNEEDM</sequence>